<dbReference type="RefSeq" id="XP_010279551.1">
    <property type="nucleotide sequence ID" value="XM_010281249.2"/>
</dbReference>
<sequence length="126" mass="14252">MQEELVASMVAVNLAGTQRFESDYGVRFNRDSSSASGSSQSISALRISRRGRRLVEGMKLVDCIILTVVDLQLLFKLHLLLYNGIADWDIYLSRLSRFWFRHRVICQFCNVSHASLGNIVVCPSVQ</sequence>
<evidence type="ECO:0000313" key="2">
    <source>
        <dbReference type="RefSeq" id="XP_010279551.1"/>
    </source>
</evidence>
<protein>
    <submittedName>
        <fullName evidence="2">Uncharacterized protein LOC104613433</fullName>
    </submittedName>
</protein>
<proteinExistence type="predicted"/>
<dbReference type="Proteomes" id="UP000189703">
    <property type="component" value="Unplaced"/>
</dbReference>
<dbReference type="AlphaFoldDB" id="A0A1U8BH62"/>
<keyword evidence="1" id="KW-1185">Reference proteome</keyword>
<reference evidence="2" key="1">
    <citation type="submission" date="2025-08" db="UniProtKB">
        <authorList>
            <consortium name="RefSeq"/>
        </authorList>
    </citation>
    <scope>IDENTIFICATION</scope>
</reference>
<name>A0A1U8BH62_NELNU</name>
<dbReference type="KEGG" id="nnu:104613433"/>
<organism evidence="1 2">
    <name type="scientific">Nelumbo nucifera</name>
    <name type="common">Sacred lotus</name>
    <dbReference type="NCBI Taxonomy" id="4432"/>
    <lineage>
        <taxon>Eukaryota</taxon>
        <taxon>Viridiplantae</taxon>
        <taxon>Streptophyta</taxon>
        <taxon>Embryophyta</taxon>
        <taxon>Tracheophyta</taxon>
        <taxon>Spermatophyta</taxon>
        <taxon>Magnoliopsida</taxon>
        <taxon>Proteales</taxon>
        <taxon>Nelumbonaceae</taxon>
        <taxon>Nelumbo</taxon>
    </lineage>
</organism>
<gene>
    <name evidence="2" type="primary">LOC104613433</name>
</gene>
<evidence type="ECO:0000313" key="1">
    <source>
        <dbReference type="Proteomes" id="UP000189703"/>
    </source>
</evidence>
<dbReference type="InParanoid" id="A0A1U8BH62"/>
<accession>A0A1U8BH62</accession>
<dbReference type="GeneID" id="104613433"/>